<reference evidence="1" key="1">
    <citation type="journal article" date="2020" name="mSystems">
        <title>Genome- and Community-Level Interaction Insights into Carbon Utilization and Element Cycling Functions of Hydrothermarchaeota in Hydrothermal Sediment.</title>
        <authorList>
            <person name="Zhou Z."/>
            <person name="Liu Y."/>
            <person name="Xu W."/>
            <person name="Pan J."/>
            <person name="Luo Z.H."/>
            <person name="Li M."/>
        </authorList>
    </citation>
    <scope>NUCLEOTIDE SEQUENCE [LARGE SCALE GENOMIC DNA]</scope>
    <source>
        <strain evidence="1">SpSt-658</strain>
    </source>
</reference>
<proteinExistence type="predicted"/>
<dbReference type="EMBL" id="DTCA01000016">
    <property type="protein sequence ID" value="HGM06849.1"/>
    <property type="molecule type" value="Genomic_DNA"/>
</dbReference>
<dbReference type="AlphaFoldDB" id="A0A7C4H1K4"/>
<evidence type="ECO:0000313" key="1">
    <source>
        <dbReference type="EMBL" id="HGM06849.1"/>
    </source>
</evidence>
<accession>A0A7C4H1K4</accession>
<comment type="caution">
    <text evidence="1">The sequence shown here is derived from an EMBL/GenBank/DDBJ whole genome shotgun (WGS) entry which is preliminary data.</text>
</comment>
<name>A0A7C4H1K4_9CREN</name>
<protein>
    <submittedName>
        <fullName evidence="1">Uncharacterized protein</fullName>
    </submittedName>
</protein>
<gene>
    <name evidence="1" type="ORF">ENU31_00365</name>
</gene>
<organism evidence="1">
    <name type="scientific">Ignisphaera aggregans</name>
    <dbReference type="NCBI Taxonomy" id="334771"/>
    <lineage>
        <taxon>Archaea</taxon>
        <taxon>Thermoproteota</taxon>
        <taxon>Thermoprotei</taxon>
        <taxon>Desulfurococcales</taxon>
        <taxon>Desulfurococcaceae</taxon>
        <taxon>Ignisphaera</taxon>
    </lineage>
</organism>
<sequence length="255" mass="29543">MKQKLPATPSNVLKVFENLSDFAEYLDIVFDGYGIVITRKKGLVKPIEEKLWLTYSIVKSNDEYVVTFRFSGSLDPVSRVRIRGSKKGCEIVSECISDKSICSYIDNMLKKLATNLDKIVEKMNKQTKSIDMQITKFTMSLRYAKVIDGLAEVTLSSLYLKYPLLERRKAKLDDVKNLDEFLDKIYKRYSPLVREVYVHVSDTNWMFILAVDLENMVYTPSFIEDTFRVVGKEAVERFLNKQEDYVTITILTMQS</sequence>